<organism evidence="6 7">
    <name type="scientific">Paraherbaspirillum soli</name>
    <dbReference type="NCBI Taxonomy" id="631222"/>
    <lineage>
        <taxon>Bacteria</taxon>
        <taxon>Pseudomonadati</taxon>
        <taxon>Pseudomonadota</taxon>
        <taxon>Betaproteobacteria</taxon>
        <taxon>Burkholderiales</taxon>
        <taxon>Oxalobacteraceae</taxon>
        <taxon>Paraherbaspirillum</taxon>
    </lineage>
</organism>
<dbReference type="SUPFAM" id="SSF53850">
    <property type="entry name" value="Periplasmic binding protein-like II"/>
    <property type="match status" value="1"/>
</dbReference>
<gene>
    <name evidence="6" type="ORF">ACFPM8_13025</name>
</gene>
<comment type="caution">
    <text evidence="6">The sequence shown here is derived from an EMBL/GenBank/DDBJ whole genome shotgun (WGS) entry which is preliminary data.</text>
</comment>
<accession>A0ABW0MCY3</accession>
<dbReference type="Gene3D" id="1.10.10.10">
    <property type="entry name" value="Winged helix-like DNA-binding domain superfamily/Winged helix DNA-binding domain"/>
    <property type="match status" value="1"/>
</dbReference>
<dbReference type="InterPro" id="IPR058163">
    <property type="entry name" value="LysR-type_TF_proteobact-type"/>
</dbReference>
<keyword evidence="2" id="KW-0805">Transcription regulation</keyword>
<dbReference type="PRINTS" id="PR00039">
    <property type="entry name" value="HTHLYSR"/>
</dbReference>
<evidence type="ECO:0000313" key="6">
    <source>
        <dbReference type="EMBL" id="MFC5474878.1"/>
    </source>
</evidence>
<dbReference type="InterPro" id="IPR005119">
    <property type="entry name" value="LysR_subst-bd"/>
</dbReference>
<name>A0ABW0MCY3_9BURK</name>
<dbReference type="RefSeq" id="WP_378997986.1">
    <property type="nucleotide sequence ID" value="NZ_JBHSMT010000023.1"/>
</dbReference>
<dbReference type="PROSITE" id="PS50931">
    <property type="entry name" value="HTH_LYSR"/>
    <property type="match status" value="1"/>
</dbReference>
<proteinExistence type="inferred from homology"/>
<dbReference type="InterPro" id="IPR036390">
    <property type="entry name" value="WH_DNA-bd_sf"/>
</dbReference>
<dbReference type="PANTHER" id="PTHR30537:SF5">
    <property type="entry name" value="HTH-TYPE TRANSCRIPTIONAL ACTIVATOR TTDR-RELATED"/>
    <property type="match status" value="1"/>
</dbReference>
<keyword evidence="3" id="KW-0238">DNA-binding</keyword>
<dbReference type="InterPro" id="IPR036388">
    <property type="entry name" value="WH-like_DNA-bd_sf"/>
</dbReference>
<dbReference type="Pfam" id="PF03466">
    <property type="entry name" value="LysR_substrate"/>
    <property type="match status" value="1"/>
</dbReference>
<dbReference type="Gene3D" id="3.40.190.290">
    <property type="match status" value="1"/>
</dbReference>
<protein>
    <submittedName>
        <fullName evidence="6">LysR family transcriptional regulator</fullName>
    </submittedName>
</protein>
<comment type="similarity">
    <text evidence="1">Belongs to the LysR transcriptional regulatory family.</text>
</comment>
<feature type="domain" description="HTH lysR-type" evidence="5">
    <location>
        <begin position="1"/>
        <end position="58"/>
    </location>
</feature>
<dbReference type="Proteomes" id="UP001596045">
    <property type="component" value="Unassembled WGS sequence"/>
</dbReference>
<evidence type="ECO:0000256" key="2">
    <source>
        <dbReference type="ARBA" id="ARBA00023015"/>
    </source>
</evidence>
<evidence type="ECO:0000256" key="4">
    <source>
        <dbReference type="ARBA" id="ARBA00023163"/>
    </source>
</evidence>
<dbReference type="InterPro" id="IPR000847">
    <property type="entry name" value="LysR_HTH_N"/>
</dbReference>
<dbReference type="Pfam" id="PF00126">
    <property type="entry name" value="HTH_1"/>
    <property type="match status" value="1"/>
</dbReference>
<keyword evidence="4" id="KW-0804">Transcription</keyword>
<evidence type="ECO:0000256" key="3">
    <source>
        <dbReference type="ARBA" id="ARBA00023125"/>
    </source>
</evidence>
<sequence length="298" mass="32703">MEFTEITAFVQAAELQSFTAAAHRLGLTPSGISKSIARLEQELGVRLLNRTTRQLSLTADGSLFLGRCTQLLADFEEMRSLLQPSKAEPAGTLRVSLPVSFGRMVVMPVLTRLCQQHPKLHIEVSFTDRKIDLVEEGIDATVRIGVLPDTQLIARRISTARMLVCASPEYLQRAGRPTHSAELVRHQCVGYRSSNSSRVRNWEILEPDGSKASVLPPVRLTVDNGEALVQAALDGVGLVSLHSYMAADLVRGGRLQVLFAPDPDEDEPIHVLYPSSRHLSPKVRALVDLLAEAVPKSF</sequence>
<keyword evidence="7" id="KW-1185">Reference proteome</keyword>
<dbReference type="CDD" id="cd08422">
    <property type="entry name" value="PBP2_CrgA_like"/>
    <property type="match status" value="1"/>
</dbReference>
<dbReference type="SUPFAM" id="SSF46785">
    <property type="entry name" value="Winged helix' DNA-binding domain"/>
    <property type="match status" value="1"/>
</dbReference>
<reference evidence="7" key="1">
    <citation type="journal article" date="2019" name="Int. J. Syst. Evol. Microbiol.">
        <title>The Global Catalogue of Microorganisms (GCM) 10K type strain sequencing project: providing services to taxonomists for standard genome sequencing and annotation.</title>
        <authorList>
            <consortium name="The Broad Institute Genomics Platform"/>
            <consortium name="The Broad Institute Genome Sequencing Center for Infectious Disease"/>
            <person name="Wu L."/>
            <person name="Ma J."/>
        </authorList>
    </citation>
    <scope>NUCLEOTIDE SEQUENCE [LARGE SCALE GENOMIC DNA]</scope>
    <source>
        <strain evidence="7">JCM 17066</strain>
    </source>
</reference>
<evidence type="ECO:0000259" key="5">
    <source>
        <dbReference type="PROSITE" id="PS50931"/>
    </source>
</evidence>
<dbReference type="PANTHER" id="PTHR30537">
    <property type="entry name" value="HTH-TYPE TRANSCRIPTIONAL REGULATOR"/>
    <property type="match status" value="1"/>
</dbReference>
<evidence type="ECO:0000313" key="7">
    <source>
        <dbReference type="Proteomes" id="UP001596045"/>
    </source>
</evidence>
<dbReference type="EMBL" id="JBHSMT010000023">
    <property type="protein sequence ID" value="MFC5474878.1"/>
    <property type="molecule type" value="Genomic_DNA"/>
</dbReference>
<evidence type="ECO:0000256" key="1">
    <source>
        <dbReference type="ARBA" id="ARBA00009437"/>
    </source>
</evidence>